<comment type="caution">
    <text evidence="1">The sequence shown here is derived from an EMBL/GenBank/DDBJ whole genome shotgun (WGS) entry which is preliminary data.</text>
</comment>
<reference evidence="1 2" key="1">
    <citation type="submission" date="2019-03" db="EMBL/GenBank/DDBJ databases">
        <title>Rhizobium sp. nov., an bacterium isolated from biocrust in Mu Us Desert.</title>
        <authorList>
            <person name="Lixiong L."/>
        </authorList>
    </citation>
    <scope>NUCLEOTIDE SEQUENCE [LARGE SCALE GENOMIC DNA]</scope>
    <source>
        <strain evidence="1 2">SPY-1</strain>
    </source>
</reference>
<sequence length="88" mass="9847">MVEPDLHNVLLILYNAGATRVPASEVQWESQMAPALNRAMSMQYIVYRDTSKGRRFSLTEAGYVAIGQEPPNYMSVSRMLRSLLGLGK</sequence>
<proteinExistence type="predicted"/>
<accession>A0A4R5UGJ5</accession>
<dbReference type="RefSeq" id="WP_133316473.1">
    <property type="nucleotide sequence ID" value="NZ_SMTL01000003.1"/>
</dbReference>
<dbReference type="EMBL" id="SMTL01000003">
    <property type="protein sequence ID" value="TDK35050.1"/>
    <property type="molecule type" value="Genomic_DNA"/>
</dbReference>
<dbReference type="AlphaFoldDB" id="A0A4R5UGJ5"/>
<protein>
    <submittedName>
        <fullName evidence="1">Uncharacterized protein</fullName>
    </submittedName>
</protein>
<evidence type="ECO:0000313" key="2">
    <source>
        <dbReference type="Proteomes" id="UP000295238"/>
    </source>
</evidence>
<evidence type="ECO:0000313" key="1">
    <source>
        <dbReference type="EMBL" id="TDK35050.1"/>
    </source>
</evidence>
<gene>
    <name evidence="1" type="ORF">E2F50_12330</name>
</gene>
<organism evidence="1 2">
    <name type="scientific">Rhizobium deserti</name>
    <dbReference type="NCBI Taxonomy" id="2547961"/>
    <lineage>
        <taxon>Bacteria</taxon>
        <taxon>Pseudomonadati</taxon>
        <taxon>Pseudomonadota</taxon>
        <taxon>Alphaproteobacteria</taxon>
        <taxon>Hyphomicrobiales</taxon>
        <taxon>Rhizobiaceae</taxon>
        <taxon>Rhizobium/Agrobacterium group</taxon>
        <taxon>Rhizobium</taxon>
    </lineage>
</organism>
<dbReference type="Proteomes" id="UP000295238">
    <property type="component" value="Unassembled WGS sequence"/>
</dbReference>
<keyword evidence="2" id="KW-1185">Reference proteome</keyword>
<dbReference type="OrthoDB" id="8371537at2"/>
<name>A0A4R5UGJ5_9HYPH</name>